<keyword evidence="4" id="KW-1003">Cell membrane</keyword>
<dbReference type="SUPFAM" id="SSF158472">
    <property type="entry name" value="HAMP domain-like"/>
    <property type="match status" value="1"/>
</dbReference>
<dbReference type="SMART" id="SM00388">
    <property type="entry name" value="HisKA"/>
    <property type="match status" value="1"/>
</dbReference>
<evidence type="ECO:0000256" key="11">
    <source>
        <dbReference type="ARBA" id="ARBA00022989"/>
    </source>
</evidence>
<dbReference type="RefSeq" id="WP_390407063.1">
    <property type="nucleotide sequence ID" value="NZ_BAABYW010000001.1"/>
</dbReference>
<keyword evidence="18" id="KW-1185">Reference proteome</keyword>
<dbReference type="SMART" id="SM00387">
    <property type="entry name" value="HATPase_c"/>
    <property type="match status" value="1"/>
</dbReference>
<evidence type="ECO:0000256" key="14">
    <source>
        <dbReference type="SAM" id="Phobius"/>
    </source>
</evidence>
<evidence type="ECO:0000256" key="2">
    <source>
        <dbReference type="ARBA" id="ARBA00004651"/>
    </source>
</evidence>
<keyword evidence="13 14" id="KW-0472">Membrane</keyword>
<keyword evidence="12" id="KW-0902">Two-component regulatory system</keyword>
<gene>
    <name evidence="17" type="ORF">K040078D81_35230</name>
</gene>
<keyword evidence="5" id="KW-0597">Phosphoprotein</keyword>
<dbReference type="CDD" id="cd06225">
    <property type="entry name" value="HAMP"/>
    <property type="match status" value="1"/>
</dbReference>
<evidence type="ECO:0000256" key="10">
    <source>
        <dbReference type="ARBA" id="ARBA00022840"/>
    </source>
</evidence>
<evidence type="ECO:0000256" key="5">
    <source>
        <dbReference type="ARBA" id="ARBA00022553"/>
    </source>
</evidence>
<keyword evidence="11 14" id="KW-1133">Transmembrane helix</keyword>
<keyword evidence="6" id="KW-0808">Transferase</keyword>
<dbReference type="InterPro" id="IPR003660">
    <property type="entry name" value="HAMP_dom"/>
</dbReference>
<evidence type="ECO:0000313" key="18">
    <source>
        <dbReference type="Proteomes" id="UP001600943"/>
    </source>
</evidence>
<comment type="catalytic activity">
    <reaction evidence="1">
        <text>ATP + protein L-histidine = ADP + protein N-phospho-L-histidine.</text>
        <dbReference type="EC" id="2.7.13.3"/>
    </reaction>
</comment>
<feature type="domain" description="Histidine kinase" evidence="15">
    <location>
        <begin position="275"/>
        <end position="493"/>
    </location>
</feature>
<dbReference type="Pfam" id="PF00512">
    <property type="entry name" value="HisKA"/>
    <property type="match status" value="1"/>
</dbReference>
<dbReference type="InterPro" id="IPR004358">
    <property type="entry name" value="Sig_transdc_His_kin-like_C"/>
</dbReference>
<dbReference type="Proteomes" id="UP001600943">
    <property type="component" value="Unassembled WGS sequence"/>
</dbReference>
<dbReference type="PROSITE" id="PS50885">
    <property type="entry name" value="HAMP"/>
    <property type="match status" value="1"/>
</dbReference>
<dbReference type="Pfam" id="PF02518">
    <property type="entry name" value="HATPase_c"/>
    <property type="match status" value="1"/>
</dbReference>
<dbReference type="SUPFAM" id="SSF47384">
    <property type="entry name" value="Homodimeric domain of signal transducing histidine kinase"/>
    <property type="match status" value="1"/>
</dbReference>
<evidence type="ECO:0000256" key="9">
    <source>
        <dbReference type="ARBA" id="ARBA00022777"/>
    </source>
</evidence>
<protein>
    <recommendedName>
        <fullName evidence="3">histidine kinase</fullName>
        <ecNumber evidence="3">2.7.13.3</ecNumber>
    </recommendedName>
</protein>
<evidence type="ECO:0000256" key="8">
    <source>
        <dbReference type="ARBA" id="ARBA00022741"/>
    </source>
</evidence>
<dbReference type="EC" id="2.7.13.3" evidence="3"/>
<dbReference type="PANTHER" id="PTHR45528">
    <property type="entry name" value="SENSOR HISTIDINE KINASE CPXA"/>
    <property type="match status" value="1"/>
</dbReference>
<evidence type="ECO:0000256" key="13">
    <source>
        <dbReference type="ARBA" id="ARBA00023136"/>
    </source>
</evidence>
<proteinExistence type="predicted"/>
<evidence type="ECO:0000256" key="4">
    <source>
        <dbReference type="ARBA" id="ARBA00022475"/>
    </source>
</evidence>
<dbReference type="InterPro" id="IPR005467">
    <property type="entry name" value="His_kinase_dom"/>
</dbReference>
<evidence type="ECO:0000259" key="15">
    <source>
        <dbReference type="PROSITE" id="PS50109"/>
    </source>
</evidence>
<dbReference type="EMBL" id="BAABYW010000001">
    <property type="protein sequence ID" value="GAA6409406.1"/>
    <property type="molecule type" value="Genomic_DNA"/>
</dbReference>
<feature type="transmembrane region" description="Helical" evidence="14">
    <location>
        <begin position="12"/>
        <end position="39"/>
    </location>
</feature>
<comment type="caution">
    <text evidence="17">The sequence shown here is derived from an EMBL/GenBank/DDBJ whole genome shotgun (WGS) entry which is preliminary data.</text>
</comment>
<evidence type="ECO:0000256" key="1">
    <source>
        <dbReference type="ARBA" id="ARBA00000085"/>
    </source>
</evidence>
<keyword evidence="10" id="KW-0067">ATP-binding</keyword>
<dbReference type="Gene3D" id="3.30.565.10">
    <property type="entry name" value="Histidine kinase-like ATPase, C-terminal domain"/>
    <property type="match status" value="1"/>
</dbReference>
<dbReference type="Pfam" id="PF00672">
    <property type="entry name" value="HAMP"/>
    <property type="match status" value="1"/>
</dbReference>
<evidence type="ECO:0000256" key="3">
    <source>
        <dbReference type="ARBA" id="ARBA00012438"/>
    </source>
</evidence>
<keyword evidence="8" id="KW-0547">Nucleotide-binding</keyword>
<dbReference type="PANTHER" id="PTHR45528:SF1">
    <property type="entry name" value="SENSOR HISTIDINE KINASE CPXA"/>
    <property type="match status" value="1"/>
</dbReference>
<evidence type="ECO:0000259" key="16">
    <source>
        <dbReference type="PROSITE" id="PS50885"/>
    </source>
</evidence>
<evidence type="ECO:0000256" key="6">
    <source>
        <dbReference type="ARBA" id="ARBA00022679"/>
    </source>
</evidence>
<dbReference type="Gene3D" id="6.10.340.10">
    <property type="match status" value="1"/>
</dbReference>
<evidence type="ECO:0000256" key="12">
    <source>
        <dbReference type="ARBA" id="ARBA00023012"/>
    </source>
</evidence>
<dbReference type="GO" id="GO:0016301">
    <property type="term" value="F:kinase activity"/>
    <property type="evidence" value="ECO:0007669"/>
    <property type="project" value="UniProtKB-KW"/>
</dbReference>
<keyword evidence="9 17" id="KW-0418">Kinase</keyword>
<feature type="domain" description="HAMP" evidence="16">
    <location>
        <begin position="208"/>
        <end position="260"/>
    </location>
</feature>
<dbReference type="SUPFAM" id="SSF55874">
    <property type="entry name" value="ATPase domain of HSP90 chaperone/DNA topoisomerase II/histidine kinase"/>
    <property type="match status" value="1"/>
</dbReference>
<dbReference type="InterPro" id="IPR036890">
    <property type="entry name" value="HATPase_C_sf"/>
</dbReference>
<name>A0ABQ0BD60_9FIRM</name>
<evidence type="ECO:0000313" key="17">
    <source>
        <dbReference type="EMBL" id="GAA6409406.1"/>
    </source>
</evidence>
<accession>A0ABQ0BD60</accession>
<dbReference type="InterPro" id="IPR003661">
    <property type="entry name" value="HisK_dim/P_dom"/>
</dbReference>
<dbReference type="Gene3D" id="1.10.287.130">
    <property type="match status" value="1"/>
</dbReference>
<dbReference type="PROSITE" id="PS50109">
    <property type="entry name" value="HIS_KIN"/>
    <property type="match status" value="1"/>
</dbReference>
<feature type="transmembrane region" description="Helical" evidence="14">
    <location>
        <begin position="183"/>
        <end position="206"/>
    </location>
</feature>
<organism evidence="17 18">
    <name type="scientific">Blautia hominis</name>
    <dbReference type="NCBI Taxonomy" id="2025493"/>
    <lineage>
        <taxon>Bacteria</taxon>
        <taxon>Bacillati</taxon>
        <taxon>Bacillota</taxon>
        <taxon>Clostridia</taxon>
        <taxon>Lachnospirales</taxon>
        <taxon>Lachnospiraceae</taxon>
        <taxon>Blautia</taxon>
    </lineage>
</organism>
<evidence type="ECO:0000256" key="7">
    <source>
        <dbReference type="ARBA" id="ARBA00022692"/>
    </source>
</evidence>
<sequence>MTIKKKIRLSNIMMVLIPILFTAIVINVCLHTSLGSFWYTLEAMYSDENSIQFAQSMIYTYQQELWENNWGQGVHTDVSGEITRTDEMHHLENKLSGMGYQFMITKNEKLIYTNLTEEDMQAARSVAGDAIDTAKTLTASRHEVSVIKNTFYHGEKTFCITAVHRQQTDQGVVNYLKNYILKYLYGIILFFVLLTLFVNGISSWWISRSILKPLRQLSMGTKEIREGNLDTVMGYQKKDEFGEVCRDFDEMRAYLKESVDQRLRDEKRRKDLIRGISHDLRTPLTSIIGYLDGLMEGIADTPEKRTRYLSAIKTRTGNLVSLVDSLSEYTRLDSGFCYHMEEADLKEFVEQYLETCRHDAEQNKVEMKFVYGKEAFPVQIDREEFKRVFDNLFTNTVKYRNSEKSHILITLKRTLEGADIELVFQDDGPGVPGESLEQLFDSFYRVDDARSQLEKGSGIGLAVVKEIILGHGGKVKAENRDGLAIVIHLPADREDIDGKNIDRGR</sequence>
<keyword evidence="7 14" id="KW-0812">Transmembrane</keyword>
<dbReference type="PRINTS" id="PR00344">
    <property type="entry name" value="BCTRLSENSOR"/>
</dbReference>
<reference evidence="17 18" key="1">
    <citation type="submission" date="2024-04" db="EMBL/GenBank/DDBJ databases">
        <title>Defined microbial consortia suppress multidrug-resistant proinflammatory Enterobacteriaceae via ecological control.</title>
        <authorList>
            <person name="Furuichi M."/>
            <person name="Kawaguchi T."/>
            <person name="Pust M."/>
            <person name="Yasuma K."/>
            <person name="Plichta D."/>
            <person name="Hasegawa N."/>
            <person name="Ohya T."/>
            <person name="Bhattarai S."/>
            <person name="Sasajima S."/>
            <person name="Aoto Y."/>
            <person name="Tuganbaev T."/>
            <person name="Yaginuma M."/>
            <person name="Ueda M."/>
            <person name="Okahashi N."/>
            <person name="Amafuji K."/>
            <person name="Kiridooshi Y."/>
            <person name="Sugita K."/>
            <person name="Strazar M."/>
            <person name="Skelly A."/>
            <person name="Suda W."/>
            <person name="Hattori M."/>
            <person name="Nakamoto N."/>
            <person name="Caballero S."/>
            <person name="Norman J."/>
            <person name="Olle B."/>
            <person name="Tanoue T."/>
            <person name="Arita M."/>
            <person name="Bucci V."/>
            <person name="Atarashi K."/>
            <person name="Xavier R."/>
            <person name="Honda K."/>
        </authorList>
    </citation>
    <scope>NUCLEOTIDE SEQUENCE [LARGE SCALE GENOMIC DNA]</scope>
    <source>
        <strain evidence="18">k04-0078-D8-1</strain>
    </source>
</reference>
<dbReference type="InterPro" id="IPR003594">
    <property type="entry name" value="HATPase_dom"/>
</dbReference>
<comment type="subcellular location">
    <subcellularLocation>
        <location evidence="2">Cell membrane</location>
        <topology evidence="2">Multi-pass membrane protein</topology>
    </subcellularLocation>
</comment>
<dbReference type="InterPro" id="IPR050398">
    <property type="entry name" value="HssS/ArlS-like"/>
</dbReference>
<dbReference type="InterPro" id="IPR036097">
    <property type="entry name" value="HisK_dim/P_sf"/>
</dbReference>
<dbReference type="SMART" id="SM00304">
    <property type="entry name" value="HAMP"/>
    <property type="match status" value="1"/>
</dbReference>
<dbReference type="CDD" id="cd00082">
    <property type="entry name" value="HisKA"/>
    <property type="match status" value="1"/>
</dbReference>